<keyword evidence="11" id="KW-1185">Reference proteome</keyword>
<dbReference type="Proteomes" id="UP001432180">
    <property type="component" value="Chromosome"/>
</dbReference>
<dbReference type="InterPro" id="IPR013114">
    <property type="entry name" value="FabA_FabZ"/>
</dbReference>
<dbReference type="NCBIfam" id="NF000582">
    <property type="entry name" value="PRK00006.1"/>
    <property type="match status" value="1"/>
</dbReference>
<comment type="similarity">
    <text evidence="2 9">Belongs to the thioester dehydratase family. FabZ subfamily.</text>
</comment>
<dbReference type="GO" id="GO:0019171">
    <property type="term" value="F:(3R)-hydroxyacyl-[acyl-carrier-protein] dehydratase activity"/>
    <property type="evidence" value="ECO:0007669"/>
    <property type="project" value="UniProtKB-EC"/>
</dbReference>
<keyword evidence="4 9" id="KW-0444">Lipid biosynthesis</keyword>
<evidence type="ECO:0000256" key="5">
    <source>
        <dbReference type="ARBA" id="ARBA00022556"/>
    </source>
</evidence>
<dbReference type="Gene3D" id="3.10.129.10">
    <property type="entry name" value="Hotdog Thioesterase"/>
    <property type="match status" value="1"/>
</dbReference>
<comment type="catalytic activity">
    <reaction evidence="9">
        <text>a (3R)-hydroxyacyl-[ACP] = a (2E)-enoyl-[ACP] + H2O</text>
        <dbReference type="Rhea" id="RHEA:13097"/>
        <dbReference type="Rhea" id="RHEA-COMP:9925"/>
        <dbReference type="Rhea" id="RHEA-COMP:9945"/>
        <dbReference type="ChEBI" id="CHEBI:15377"/>
        <dbReference type="ChEBI" id="CHEBI:78784"/>
        <dbReference type="ChEBI" id="CHEBI:78827"/>
        <dbReference type="EC" id="4.2.1.59"/>
    </reaction>
</comment>
<dbReference type="InterPro" id="IPR010084">
    <property type="entry name" value="FabZ"/>
</dbReference>
<dbReference type="HAMAP" id="MF_00406">
    <property type="entry name" value="FabZ"/>
    <property type="match status" value="1"/>
</dbReference>
<protein>
    <recommendedName>
        <fullName evidence="9">3-hydroxyacyl-[acyl-carrier-protein] dehydratase FabZ</fullName>
        <ecNumber evidence="9">4.2.1.59</ecNumber>
    </recommendedName>
    <alternativeName>
        <fullName evidence="9">(3R)-hydroxymyristoyl-[acyl-carrier-protein] dehydratase</fullName>
        <shortName evidence="9">(3R)-hydroxymyristoyl-ACP dehydrase</shortName>
    </alternativeName>
    <alternativeName>
        <fullName evidence="9">Beta-hydroxyacyl-ACP dehydratase</fullName>
    </alternativeName>
</protein>
<evidence type="ECO:0000313" key="10">
    <source>
        <dbReference type="EMBL" id="WPL18026.1"/>
    </source>
</evidence>
<evidence type="ECO:0000256" key="4">
    <source>
        <dbReference type="ARBA" id="ARBA00022516"/>
    </source>
</evidence>
<keyword evidence="6 9" id="KW-0443">Lipid metabolism</keyword>
<dbReference type="Pfam" id="PF07977">
    <property type="entry name" value="FabA"/>
    <property type="match status" value="1"/>
</dbReference>
<comment type="subcellular location">
    <subcellularLocation>
        <location evidence="1 9">Cytoplasm</location>
    </subcellularLocation>
</comment>
<organism evidence="10 11">
    <name type="scientific">Thiorhodovibrio winogradskyi</name>
    <dbReference type="NCBI Taxonomy" id="77007"/>
    <lineage>
        <taxon>Bacteria</taxon>
        <taxon>Pseudomonadati</taxon>
        <taxon>Pseudomonadota</taxon>
        <taxon>Gammaproteobacteria</taxon>
        <taxon>Chromatiales</taxon>
        <taxon>Chromatiaceae</taxon>
        <taxon>Thiorhodovibrio</taxon>
    </lineage>
</organism>
<sequence>MVIMDIHKVMSFLPHRYPFLLVDRVVEFEPDQRLLALKNVTFNEPFFTGHFPVRPVMPGVLIVEAMAQATGLLAMASRPDEVSEKSLYYFVGIDKARFKRPVEPGDQLFLEVALKQVRRGIWKFDGVARVDDNLVATAEIMCTARDF</sequence>
<evidence type="ECO:0000256" key="1">
    <source>
        <dbReference type="ARBA" id="ARBA00004496"/>
    </source>
</evidence>
<dbReference type="EMBL" id="CP121472">
    <property type="protein sequence ID" value="WPL18026.1"/>
    <property type="molecule type" value="Genomic_DNA"/>
</dbReference>
<feature type="active site" evidence="9">
    <location>
        <position position="50"/>
    </location>
</feature>
<gene>
    <name evidence="9 10" type="primary">fabZ</name>
    <name evidence="10" type="ORF">Thiowin_03076</name>
</gene>
<name>A0ABZ0SD88_9GAMM</name>
<keyword evidence="7 9" id="KW-0456">Lyase</keyword>
<proteinExistence type="inferred from homology"/>
<evidence type="ECO:0000256" key="2">
    <source>
        <dbReference type="ARBA" id="ARBA00009174"/>
    </source>
</evidence>
<dbReference type="EC" id="4.2.1.59" evidence="9"/>
<dbReference type="NCBIfam" id="TIGR01750">
    <property type="entry name" value="fabZ"/>
    <property type="match status" value="1"/>
</dbReference>
<dbReference type="PANTHER" id="PTHR30272">
    <property type="entry name" value="3-HYDROXYACYL-[ACYL-CARRIER-PROTEIN] DEHYDRATASE"/>
    <property type="match status" value="1"/>
</dbReference>
<evidence type="ECO:0000256" key="3">
    <source>
        <dbReference type="ARBA" id="ARBA00022490"/>
    </source>
</evidence>
<accession>A0ABZ0SD88</accession>
<comment type="function">
    <text evidence="8 9">Involved in unsaturated fatty acids biosynthesis. Catalyzes the dehydration of short chain beta-hydroxyacyl-ACPs and long chain saturated and unsaturated beta-hydroxyacyl-ACPs.</text>
</comment>
<evidence type="ECO:0000256" key="7">
    <source>
        <dbReference type="ARBA" id="ARBA00023239"/>
    </source>
</evidence>
<evidence type="ECO:0000313" key="11">
    <source>
        <dbReference type="Proteomes" id="UP001432180"/>
    </source>
</evidence>
<evidence type="ECO:0000256" key="9">
    <source>
        <dbReference type="HAMAP-Rule" id="MF_00406"/>
    </source>
</evidence>
<dbReference type="InterPro" id="IPR029069">
    <property type="entry name" value="HotDog_dom_sf"/>
</dbReference>
<keyword evidence="3 9" id="KW-0963">Cytoplasm</keyword>
<evidence type="ECO:0000256" key="6">
    <source>
        <dbReference type="ARBA" id="ARBA00023098"/>
    </source>
</evidence>
<dbReference type="CDD" id="cd01288">
    <property type="entry name" value="FabZ"/>
    <property type="match status" value="1"/>
</dbReference>
<dbReference type="RefSeq" id="WP_408034087.1">
    <property type="nucleotide sequence ID" value="NZ_CP121472.1"/>
</dbReference>
<keyword evidence="5 9" id="KW-0441">Lipid A biosynthesis</keyword>
<dbReference type="PANTHER" id="PTHR30272:SF1">
    <property type="entry name" value="3-HYDROXYACYL-[ACYL-CARRIER-PROTEIN] DEHYDRATASE"/>
    <property type="match status" value="1"/>
</dbReference>
<dbReference type="SUPFAM" id="SSF54637">
    <property type="entry name" value="Thioesterase/thiol ester dehydrase-isomerase"/>
    <property type="match status" value="1"/>
</dbReference>
<evidence type="ECO:0000256" key="8">
    <source>
        <dbReference type="ARBA" id="ARBA00025049"/>
    </source>
</evidence>
<reference evidence="10 11" key="1">
    <citation type="journal article" date="2023" name="Microorganisms">
        <title>Thiorhodovibrio frisius and Trv. litoralis spp. nov., Two Novel Members from a Clade of Fastidious Purple Sulfur Bacteria That Exhibit Unique Red-Shifted Light-Harvesting Capabilities.</title>
        <authorList>
            <person name="Methner A."/>
            <person name="Kuzyk S.B."/>
            <person name="Petersen J."/>
            <person name="Bauer S."/>
            <person name="Brinkmann H."/>
            <person name="Sichau K."/>
            <person name="Wanner G."/>
            <person name="Wolf J."/>
            <person name="Neumann-Schaal M."/>
            <person name="Henke P."/>
            <person name="Tank M."/>
            <person name="Sproer C."/>
            <person name="Bunk B."/>
            <person name="Overmann J."/>
        </authorList>
    </citation>
    <scope>NUCLEOTIDE SEQUENCE [LARGE SCALE GENOMIC DNA]</scope>
    <source>
        <strain evidence="10 11">DSM 6702</strain>
    </source>
</reference>